<dbReference type="RefSeq" id="WP_274455687.1">
    <property type="nucleotide sequence ID" value="NZ_CP067097.1"/>
</dbReference>
<evidence type="ECO:0000256" key="1">
    <source>
        <dbReference type="ARBA" id="ARBA00008023"/>
    </source>
</evidence>
<name>A0ABT9XDA5_9BACL</name>
<dbReference type="SUPFAM" id="SSF52972">
    <property type="entry name" value="ITPase-like"/>
    <property type="match status" value="1"/>
</dbReference>
<feature type="binding site" evidence="7">
    <location>
        <begin position="7"/>
        <end position="12"/>
    </location>
    <ligand>
        <name>substrate</name>
    </ligand>
</feature>
<keyword evidence="3 7" id="KW-0547">Nucleotide-binding</keyword>
<evidence type="ECO:0000313" key="9">
    <source>
        <dbReference type="EMBL" id="MDQ0188279.1"/>
    </source>
</evidence>
<dbReference type="EMBL" id="JAUSTP010000001">
    <property type="protein sequence ID" value="MDQ0188279.1"/>
    <property type="molecule type" value="Genomic_DNA"/>
</dbReference>
<keyword evidence="6 7" id="KW-0546">Nucleotide metabolism</keyword>
<dbReference type="NCBIfam" id="TIGR00042">
    <property type="entry name" value="RdgB/HAM1 family non-canonical purine NTP pyrophosphatase"/>
    <property type="match status" value="1"/>
</dbReference>
<comment type="catalytic activity">
    <reaction evidence="7">
        <text>XTP + H2O = XMP + diphosphate + H(+)</text>
        <dbReference type="Rhea" id="RHEA:28610"/>
        <dbReference type="ChEBI" id="CHEBI:15377"/>
        <dbReference type="ChEBI" id="CHEBI:15378"/>
        <dbReference type="ChEBI" id="CHEBI:33019"/>
        <dbReference type="ChEBI" id="CHEBI:57464"/>
        <dbReference type="ChEBI" id="CHEBI:61314"/>
        <dbReference type="EC" id="3.6.1.66"/>
    </reaction>
</comment>
<dbReference type="Pfam" id="PF01725">
    <property type="entry name" value="Ham1p_like"/>
    <property type="match status" value="1"/>
</dbReference>
<dbReference type="InterPro" id="IPR029001">
    <property type="entry name" value="ITPase-like_fam"/>
</dbReference>
<evidence type="ECO:0000256" key="6">
    <source>
        <dbReference type="ARBA" id="ARBA00023080"/>
    </source>
</evidence>
<comment type="function">
    <text evidence="7">Pyrophosphatase that catalyzes the hydrolysis of nucleoside triphosphates to their monophosphate derivatives, with a high preference for the non-canonical purine nucleotides XTP (xanthosine triphosphate), dITP (deoxyinosine triphosphate) and ITP. Seems to function as a house-cleaning enzyme that removes non-canonical purine nucleotides from the nucleotide pool, thus preventing their incorporation into DNA/RNA and avoiding chromosomal lesions.</text>
</comment>
<evidence type="ECO:0000256" key="3">
    <source>
        <dbReference type="ARBA" id="ARBA00022741"/>
    </source>
</evidence>
<keyword evidence="5 7" id="KW-0460">Magnesium</keyword>
<evidence type="ECO:0000256" key="5">
    <source>
        <dbReference type="ARBA" id="ARBA00022842"/>
    </source>
</evidence>
<evidence type="ECO:0000256" key="7">
    <source>
        <dbReference type="HAMAP-Rule" id="MF_01405"/>
    </source>
</evidence>
<feature type="binding site" evidence="7">
    <location>
        <position position="174"/>
    </location>
    <ligand>
        <name>substrate</name>
    </ligand>
</feature>
<accession>A0ABT9XDA5</accession>
<organism evidence="9 10">
    <name type="scientific">Alicyclobacillus cycloheptanicus</name>
    <dbReference type="NCBI Taxonomy" id="1457"/>
    <lineage>
        <taxon>Bacteria</taxon>
        <taxon>Bacillati</taxon>
        <taxon>Bacillota</taxon>
        <taxon>Bacilli</taxon>
        <taxon>Bacillales</taxon>
        <taxon>Alicyclobacillaceae</taxon>
        <taxon>Alicyclobacillus</taxon>
    </lineage>
</organism>
<evidence type="ECO:0000256" key="2">
    <source>
        <dbReference type="ARBA" id="ARBA00022723"/>
    </source>
</evidence>
<sequence length="194" mass="21201">MTVYLATRNRHKLVEFDELFRPFGLTLRPVPDEAGEAPETGSTFEENAIQKALYYGRQVDGWVIADDSGICVDVLGGAPGVHSARFAGTHGDDAANNRKLLEQLRGVPEPARGAKFVCALAVWRNDGRDVLVVRGEVAGRVTTSIRGGAGFGYDPLFYLPAVDKTFAELSQAEKNQISHRARAVSRLMEVWEGL</sequence>
<gene>
    <name evidence="9" type="ORF">J2S03_000083</name>
</gene>
<dbReference type="HAMAP" id="MF_01405">
    <property type="entry name" value="Non_canon_purine_NTPase"/>
    <property type="match status" value="1"/>
</dbReference>
<comment type="caution">
    <text evidence="7">Lacks conserved residue(s) required for the propagation of feature annotation.</text>
</comment>
<comment type="caution">
    <text evidence="9">The sequence shown here is derived from an EMBL/GenBank/DDBJ whole genome shotgun (WGS) entry which is preliminary data.</text>
</comment>
<dbReference type="PANTHER" id="PTHR11067">
    <property type="entry name" value="INOSINE TRIPHOSPHATE PYROPHOSPHATASE/HAM1 PROTEIN"/>
    <property type="match status" value="1"/>
</dbReference>
<feature type="binding site" evidence="7">
    <location>
        <begin position="151"/>
        <end position="154"/>
    </location>
    <ligand>
        <name>substrate</name>
    </ligand>
</feature>
<proteinExistence type="inferred from homology"/>
<protein>
    <recommendedName>
        <fullName evidence="7">dITP/XTP pyrophosphatase</fullName>
        <ecNumber evidence="7">3.6.1.66</ecNumber>
    </recommendedName>
    <alternativeName>
        <fullName evidence="7">Non-canonical purine NTP pyrophosphatase</fullName>
    </alternativeName>
    <alternativeName>
        <fullName evidence="7">Non-standard purine NTP pyrophosphatase</fullName>
    </alternativeName>
    <alternativeName>
        <fullName evidence="7">Nucleoside-triphosphate diphosphatase</fullName>
    </alternativeName>
    <alternativeName>
        <fullName evidence="7">Nucleoside-triphosphate pyrophosphatase</fullName>
        <shortName evidence="7">NTPase</shortName>
    </alternativeName>
</protein>
<dbReference type="PANTHER" id="PTHR11067:SF9">
    <property type="entry name" value="INOSINE TRIPHOSPHATE PYROPHOSPHATASE"/>
    <property type="match status" value="1"/>
</dbReference>
<feature type="binding site" evidence="7">
    <location>
        <position position="67"/>
    </location>
    <ligand>
        <name>Mg(2+)</name>
        <dbReference type="ChEBI" id="CHEBI:18420"/>
    </ligand>
</feature>
<dbReference type="EC" id="3.6.1.66" evidence="7"/>
<feature type="binding site" evidence="7">
    <location>
        <begin position="179"/>
        <end position="180"/>
    </location>
    <ligand>
        <name>substrate</name>
    </ligand>
</feature>
<dbReference type="InterPro" id="IPR020922">
    <property type="entry name" value="dITP/XTP_pyrophosphatase"/>
</dbReference>
<dbReference type="InterPro" id="IPR002637">
    <property type="entry name" value="RdgB/HAM1"/>
</dbReference>
<dbReference type="GO" id="GO:0036220">
    <property type="term" value="F:ITP diphosphatase activity"/>
    <property type="evidence" value="ECO:0007669"/>
    <property type="project" value="UniProtKB-EC"/>
</dbReference>
<feature type="active site" description="Proton acceptor" evidence="7">
    <location>
        <position position="67"/>
    </location>
</feature>
<comment type="cofactor">
    <cofactor evidence="7">
        <name>Mg(2+)</name>
        <dbReference type="ChEBI" id="CHEBI:18420"/>
    </cofactor>
    <text evidence="7">Binds 1 Mg(2+) ion per subunit.</text>
</comment>
<keyword evidence="10" id="KW-1185">Reference proteome</keyword>
<comment type="subunit">
    <text evidence="7">Homodimer.</text>
</comment>
<dbReference type="CDD" id="cd00515">
    <property type="entry name" value="HAM1"/>
    <property type="match status" value="1"/>
</dbReference>
<keyword evidence="2 7" id="KW-0479">Metal-binding</keyword>
<comment type="catalytic activity">
    <reaction evidence="7">
        <text>ITP + H2O = IMP + diphosphate + H(+)</text>
        <dbReference type="Rhea" id="RHEA:29399"/>
        <dbReference type="ChEBI" id="CHEBI:15377"/>
        <dbReference type="ChEBI" id="CHEBI:15378"/>
        <dbReference type="ChEBI" id="CHEBI:33019"/>
        <dbReference type="ChEBI" id="CHEBI:58053"/>
        <dbReference type="ChEBI" id="CHEBI:61402"/>
        <dbReference type="EC" id="3.6.1.66"/>
    </reaction>
</comment>
<comment type="catalytic activity">
    <reaction evidence="7">
        <text>dITP + H2O = dIMP + diphosphate + H(+)</text>
        <dbReference type="Rhea" id="RHEA:28342"/>
        <dbReference type="ChEBI" id="CHEBI:15377"/>
        <dbReference type="ChEBI" id="CHEBI:15378"/>
        <dbReference type="ChEBI" id="CHEBI:33019"/>
        <dbReference type="ChEBI" id="CHEBI:61194"/>
        <dbReference type="ChEBI" id="CHEBI:61382"/>
        <dbReference type="EC" id="3.6.1.66"/>
    </reaction>
</comment>
<evidence type="ECO:0000256" key="4">
    <source>
        <dbReference type="ARBA" id="ARBA00022801"/>
    </source>
</evidence>
<reference evidence="9 10" key="1">
    <citation type="submission" date="2023-07" db="EMBL/GenBank/DDBJ databases">
        <title>Genomic Encyclopedia of Type Strains, Phase IV (KMG-IV): sequencing the most valuable type-strain genomes for metagenomic binning, comparative biology and taxonomic classification.</title>
        <authorList>
            <person name="Goeker M."/>
        </authorList>
    </citation>
    <scope>NUCLEOTIDE SEQUENCE [LARGE SCALE GENOMIC DNA]</scope>
    <source>
        <strain evidence="9 10">DSM 4006</strain>
    </source>
</reference>
<feature type="binding site" evidence="7">
    <location>
        <position position="68"/>
    </location>
    <ligand>
        <name>substrate</name>
    </ligand>
</feature>
<dbReference type="Proteomes" id="UP001232973">
    <property type="component" value="Unassembled WGS sequence"/>
</dbReference>
<evidence type="ECO:0000256" key="8">
    <source>
        <dbReference type="RuleBase" id="RU003781"/>
    </source>
</evidence>
<dbReference type="Gene3D" id="3.90.950.10">
    <property type="match status" value="1"/>
</dbReference>
<comment type="similarity">
    <text evidence="1 7 8">Belongs to the HAM1 NTPase family.</text>
</comment>
<evidence type="ECO:0000313" key="10">
    <source>
        <dbReference type="Proteomes" id="UP001232973"/>
    </source>
</evidence>
<keyword evidence="4 7" id="KW-0378">Hydrolase</keyword>